<comment type="caution">
    <text evidence="5">The sequence shown here is derived from an EMBL/GenBank/DDBJ whole genome shotgun (WGS) entry which is preliminary data.</text>
</comment>
<reference evidence="5 6" key="1">
    <citation type="journal article" date="2019" name="Nat. Microbiol.">
        <title>Mediterranean grassland soil C-N compound turnover is dependent on rainfall and depth, and is mediated by genomically divergent microorganisms.</title>
        <authorList>
            <person name="Diamond S."/>
            <person name="Andeer P.F."/>
            <person name="Li Z."/>
            <person name="Crits-Christoph A."/>
            <person name="Burstein D."/>
            <person name="Anantharaman K."/>
            <person name="Lane K.R."/>
            <person name="Thomas B.C."/>
            <person name="Pan C."/>
            <person name="Northen T.R."/>
            <person name="Banfield J.F."/>
        </authorList>
    </citation>
    <scope>NUCLEOTIDE SEQUENCE [LARGE SCALE GENOMIC DNA]</scope>
    <source>
        <strain evidence="5">WS_6</strain>
    </source>
</reference>
<dbReference type="GO" id="GO:0043094">
    <property type="term" value="P:metabolic compound salvage"/>
    <property type="evidence" value="ECO:0007669"/>
    <property type="project" value="InterPro"/>
</dbReference>
<dbReference type="GO" id="GO:0009117">
    <property type="term" value="P:nucleotide metabolic process"/>
    <property type="evidence" value="ECO:0007669"/>
    <property type="project" value="InterPro"/>
</dbReference>
<dbReference type="GO" id="GO:0000287">
    <property type="term" value="F:magnesium ion binding"/>
    <property type="evidence" value="ECO:0007669"/>
    <property type="project" value="InterPro"/>
</dbReference>
<evidence type="ECO:0000256" key="2">
    <source>
        <dbReference type="ARBA" id="ARBA00022723"/>
    </source>
</evidence>
<dbReference type="Pfam" id="PF01676">
    <property type="entry name" value="Metalloenzyme"/>
    <property type="match status" value="1"/>
</dbReference>
<dbReference type="InterPro" id="IPR010045">
    <property type="entry name" value="DeoB"/>
</dbReference>
<dbReference type="GO" id="GO:0005829">
    <property type="term" value="C:cytosol"/>
    <property type="evidence" value="ECO:0007669"/>
    <property type="project" value="TreeGrafter"/>
</dbReference>
<dbReference type="Gene3D" id="3.40.720.10">
    <property type="entry name" value="Alkaline Phosphatase, subunit A"/>
    <property type="match status" value="1"/>
</dbReference>
<proteinExistence type="inferred from homology"/>
<dbReference type="Proteomes" id="UP000316852">
    <property type="component" value="Unassembled WGS sequence"/>
</dbReference>
<sequence>MAIPPVPNHAPVAHFDRIRRRVLLFFIDGIGVGTDDPARNPLATGEFPTLRLTESLRPDARVGPPRIAWGLDAAMGVPGLPQSATGQTSILTGINAPKAMGHHVSGFPGPTLRRIIMEHSLLKQVRERGLSATFLNAFRPEYFEMPYAHRRLSATSLATLASGARFRSWEDLLEGRAVTHDLTHWRMRERGYELPERTPEEAGAIIAEEAMQNDFSLFEYFETDRAGHAQDRPRAMRCLADLDRALQTVLSRVDLDRLCVLIVSDHGNLEDGALSTHTANPAIFAMWGPPGDPASTPPRRLTDLAPLALRALGIEPESLTSAS</sequence>
<name>A0A538T5Z4_UNCEI</name>
<evidence type="ECO:0000256" key="3">
    <source>
        <dbReference type="ARBA" id="ARBA00023211"/>
    </source>
</evidence>
<gene>
    <name evidence="5" type="ORF">E6K76_06125</name>
</gene>
<evidence type="ECO:0000313" key="5">
    <source>
        <dbReference type="EMBL" id="TMQ59051.1"/>
    </source>
</evidence>
<dbReference type="PANTHER" id="PTHR21110:SF0">
    <property type="entry name" value="PHOSPHOPENTOMUTASE"/>
    <property type="match status" value="1"/>
</dbReference>
<accession>A0A538T5Z4</accession>
<feature type="domain" description="Metalloenzyme" evidence="4">
    <location>
        <begin position="208"/>
        <end position="293"/>
    </location>
</feature>
<keyword evidence="3" id="KW-0464">Manganese</keyword>
<dbReference type="InterPro" id="IPR006124">
    <property type="entry name" value="Metalloenzyme"/>
</dbReference>
<dbReference type="PANTHER" id="PTHR21110">
    <property type="entry name" value="PHOSPHOPENTOMUTASE"/>
    <property type="match status" value="1"/>
</dbReference>
<keyword evidence="2" id="KW-0479">Metal-binding</keyword>
<protein>
    <submittedName>
        <fullName evidence="5">Peptidase</fullName>
    </submittedName>
</protein>
<evidence type="ECO:0000313" key="6">
    <source>
        <dbReference type="Proteomes" id="UP000316852"/>
    </source>
</evidence>
<dbReference type="SUPFAM" id="SSF53649">
    <property type="entry name" value="Alkaline phosphatase-like"/>
    <property type="match status" value="1"/>
</dbReference>
<dbReference type="GO" id="GO:0008973">
    <property type="term" value="F:phosphopentomutase activity"/>
    <property type="evidence" value="ECO:0007669"/>
    <property type="project" value="InterPro"/>
</dbReference>
<organism evidence="5 6">
    <name type="scientific">Eiseniibacteriota bacterium</name>
    <dbReference type="NCBI Taxonomy" id="2212470"/>
    <lineage>
        <taxon>Bacteria</taxon>
        <taxon>Candidatus Eiseniibacteriota</taxon>
    </lineage>
</organism>
<comment type="similarity">
    <text evidence="1">Belongs to the phosphopentomutase family.</text>
</comment>
<dbReference type="EMBL" id="VBOW01000026">
    <property type="protein sequence ID" value="TMQ59051.1"/>
    <property type="molecule type" value="Genomic_DNA"/>
</dbReference>
<dbReference type="InterPro" id="IPR017850">
    <property type="entry name" value="Alkaline_phosphatase_core_sf"/>
</dbReference>
<dbReference type="AlphaFoldDB" id="A0A538T5Z4"/>
<evidence type="ECO:0000259" key="4">
    <source>
        <dbReference type="Pfam" id="PF01676"/>
    </source>
</evidence>
<evidence type="ECO:0000256" key="1">
    <source>
        <dbReference type="ARBA" id="ARBA00010373"/>
    </source>
</evidence>